<feature type="compositionally biased region" description="Basic and acidic residues" evidence="1">
    <location>
        <begin position="9"/>
        <end position="19"/>
    </location>
</feature>
<evidence type="ECO:0000256" key="1">
    <source>
        <dbReference type="SAM" id="MobiDB-lite"/>
    </source>
</evidence>
<organism evidence="4 5">
    <name type="scientific">Bradyrhizobium jicamae</name>
    <dbReference type="NCBI Taxonomy" id="280332"/>
    <lineage>
        <taxon>Bacteria</taxon>
        <taxon>Pseudomonadati</taxon>
        <taxon>Pseudomonadota</taxon>
        <taxon>Alphaproteobacteria</taxon>
        <taxon>Hyphomicrobiales</taxon>
        <taxon>Nitrobacteraceae</taxon>
        <taxon>Bradyrhizobium</taxon>
    </lineage>
</organism>
<proteinExistence type="predicted"/>
<feature type="region of interest" description="Disordered" evidence="1">
    <location>
        <begin position="1"/>
        <end position="30"/>
    </location>
</feature>
<dbReference type="Gene3D" id="1.20.58.1690">
    <property type="match status" value="1"/>
</dbReference>
<sequence>MAKPGPPLDRARENFDRNMNRSQQDGASAGPKWRDILQNRLSWLIGSVVALVAGVSAFIGNLDSLTSRAKTYLDERAYVAQLTNPYPTLLDRDVVAGWSSGQVQLALYQIDGYHGLLKTAPTWVKVCLTSPDIFGDLANHQFNERTALPEGYVDEQNRQILQQRLDQIDNDQIEDAATLRINDPFSKLLTRSRYQLLAKYKDSELPQLDKAELYLLRNAIYARHGYPFNTAKLSKYANRMGWSRPTRKPVSPVESCNAFFLQELHPAQELGSLGRGVLIRDAALTGPANYVRPAICACLGQPSRHVDCQQHAGSSDKADFHSFVDLIIDLETGPVNQVEWTFLNDNDIVGADLDTFKANEERFYASALDFNVAIQNVLKTAGQDLSTAEDKRGPYWKLRLMLSPQTLAALAQRPGLSSSLAQNVCDSVHRGFEAAGPFIPRTDAPPSMPDPDNPVLEINDKPIEFEALRIKLTQEYIKKHYGIALKSIELAPDSIKMLVVHRSDTSSVASFIESVRKSILPGTQEFEDDETADVNMSTHYVIGPKGNIYSLMKDFQIARHSIGLDRSSIGITVVGTSADALSDKQAIATAMLIRYLKRKYGEVTWLVSDKEIGGFQNSPLWEERLPFTIDPRRHPGATFMAQLRSYVADLKFESAPNPPPLASASADAADGNPESPARPPQLK</sequence>
<dbReference type="InterPro" id="IPR038434">
    <property type="entry name" value="YARHG_sf"/>
</dbReference>
<gene>
    <name evidence="4" type="ORF">JQ615_27100</name>
</gene>
<keyword evidence="2" id="KW-0812">Transmembrane</keyword>
<feature type="region of interest" description="Disordered" evidence="1">
    <location>
        <begin position="657"/>
        <end position="683"/>
    </location>
</feature>
<protein>
    <submittedName>
        <fullName evidence="4">YARHG domain-containing protein</fullName>
    </submittedName>
</protein>
<evidence type="ECO:0000313" key="5">
    <source>
        <dbReference type="Proteomes" id="UP001315278"/>
    </source>
</evidence>
<dbReference type="InterPro" id="IPR002502">
    <property type="entry name" value="Amidase_domain"/>
</dbReference>
<dbReference type="Pfam" id="PF13308">
    <property type="entry name" value="YARHG"/>
    <property type="match status" value="1"/>
</dbReference>
<dbReference type="Pfam" id="PF01510">
    <property type="entry name" value="Amidase_2"/>
    <property type="match status" value="1"/>
</dbReference>
<evidence type="ECO:0000259" key="3">
    <source>
        <dbReference type="SMART" id="SM01324"/>
    </source>
</evidence>
<keyword evidence="5" id="KW-1185">Reference proteome</keyword>
<dbReference type="SMART" id="SM01324">
    <property type="entry name" value="YARHG"/>
    <property type="match status" value="1"/>
</dbReference>
<dbReference type="EMBL" id="JAFCJH010000034">
    <property type="protein sequence ID" value="MBR0799060.1"/>
    <property type="molecule type" value="Genomic_DNA"/>
</dbReference>
<dbReference type="Proteomes" id="UP001315278">
    <property type="component" value="Unassembled WGS sequence"/>
</dbReference>
<reference evidence="5" key="1">
    <citation type="journal article" date="2021" name="ISME J.">
        <title>Evolutionary origin and ecological implication of a unique nif island in free-living Bradyrhizobium lineages.</title>
        <authorList>
            <person name="Tao J."/>
        </authorList>
    </citation>
    <scope>NUCLEOTIDE SEQUENCE [LARGE SCALE GENOMIC DNA]</scope>
    <source>
        <strain evidence="5">SZCCT0434</strain>
    </source>
</reference>
<evidence type="ECO:0000313" key="4">
    <source>
        <dbReference type="EMBL" id="MBR0799060.1"/>
    </source>
</evidence>
<dbReference type="InterPro" id="IPR025582">
    <property type="entry name" value="YARHG_dom"/>
</dbReference>
<dbReference type="InterPro" id="IPR036505">
    <property type="entry name" value="Amidase/PGRP_sf"/>
</dbReference>
<evidence type="ECO:0000256" key="2">
    <source>
        <dbReference type="SAM" id="Phobius"/>
    </source>
</evidence>
<dbReference type="CDD" id="cd06583">
    <property type="entry name" value="PGRP"/>
    <property type="match status" value="1"/>
</dbReference>
<name>A0ABS5FQN3_9BRAD</name>
<dbReference type="SUPFAM" id="SSF55846">
    <property type="entry name" value="N-acetylmuramoyl-L-alanine amidase-like"/>
    <property type="match status" value="1"/>
</dbReference>
<feature type="transmembrane region" description="Helical" evidence="2">
    <location>
        <begin position="41"/>
        <end position="60"/>
    </location>
</feature>
<dbReference type="Gene3D" id="3.40.80.10">
    <property type="entry name" value="Peptidoglycan recognition protein-like"/>
    <property type="match status" value="1"/>
</dbReference>
<comment type="caution">
    <text evidence="4">The sequence shown here is derived from an EMBL/GenBank/DDBJ whole genome shotgun (WGS) entry which is preliminary data.</text>
</comment>
<feature type="domain" description="YARHG" evidence="3">
    <location>
        <begin position="190"/>
        <end position="266"/>
    </location>
</feature>
<keyword evidence="2" id="KW-1133">Transmembrane helix</keyword>
<dbReference type="RefSeq" id="WP_212494052.1">
    <property type="nucleotide sequence ID" value="NZ_JAFCJH010000034.1"/>
</dbReference>
<accession>A0ABS5FQN3</accession>
<keyword evidence="2" id="KW-0472">Membrane</keyword>
<feature type="compositionally biased region" description="Low complexity" evidence="1">
    <location>
        <begin position="662"/>
        <end position="673"/>
    </location>
</feature>